<organism evidence="2 3">
    <name type="scientific">Stylosanthes scabra</name>
    <dbReference type="NCBI Taxonomy" id="79078"/>
    <lineage>
        <taxon>Eukaryota</taxon>
        <taxon>Viridiplantae</taxon>
        <taxon>Streptophyta</taxon>
        <taxon>Embryophyta</taxon>
        <taxon>Tracheophyta</taxon>
        <taxon>Spermatophyta</taxon>
        <taxon>Magnoliopsida</taxon>
        <taxon>eudicotyledons</taxon>
        <taxon>Gunneridae</taxon>
        <taxon>Pentapetalae</taxon>
        <taxon>rosids</taxon>
        <taxon>fabids</taxon>
        <taxon>Fabales</taxon>
        <taxon>Fabaceae</taxon>
        <taxon>Papilionoideae</taxon>
        <taxon>50 kb inversion clade</taxon>
        <taxon>dalbergioids sensu lato</taxon>
        <taxon>Dalbergieae</taxon>
        <taxon>Pterocarpus clade</taxon>
        <taxon>Stylosanthes</taxon>
    </lineage>
</organism>
<accession>A0ABU6RMX3</accession>
<evidence type="ECO:0000256" key="1">
    <source>
        <dbReference type="SAM" id="MobiDB-lite"/>
    </source>
</evidence>
<evidence type="ECO:0000313" key="3">
    <source>
        <dbReference type="Proteomes" id="UP001341840"/>
    </source>
</evidence>
<keyword evidence="3" id="KW-1185">Reference proteome</keyword>
<gene>
    <name evidence="2" type="ORF">PIB30_067166</name>
</gene>
<sequence length="131" mass="15435">ELKLKTTQDAYASKTKKKSLALKGSSHEEDSDENNDEEEDDDEESEDQIEGFEFLLREFNKFAQRKIKSLKNKSKPPKCYECGELEHINQIATRFKRRRNKKRRIRHIFHGKTKTIPLPPPMKTKTPTFVI</sequence>
<feature type="compositionally biased region" description="Acidic residues" evidence="1">
    <location>
        <begin position="29"/>
        <end position="48"/>
    </location>
</feature>
<proteinExistence type="predicted"/>
<dbReference type="Proteomes" id="UP001341840">
    <property type="component" value="Unassembled WGS sequence"/>
</dbReference>
<reference evidence="2 3" key="1">
    <citation type="journal article" date="2023" name="Plants (Basel)">
        <title>Bridging the Gap: Combining Genomics and Transcriptomics Approaches to Understand Stylosanthes scabra, an Orphan Legume from the Brazilian Caatinga.</title>
        <authorList>
            <person name="Ferreira-Neto J.R.C."/>
            <person name="da Silva M.D."/>
            <person name="Binneck E."/>
            <person name="de Melo N.F."/>
            <person name="da Silva R.H."/>
            <person name="de Melo A.L.T.M."/>
            <person name="Pandolfi V."/>
            <person name="Bustamante F.O."/>
            <person name="Brasileiro-Vidal A.C."/>
            <person name="Benko-Iseppon A.M."/>
        </authorList>
    </citation>
    <scope>NUCLEOTIDE SEQUENCE [LARGE SCALE GENOMIC DNA]</scope>
    <source>
        <tissue evidence="2">Leaves</tissue>
    </source>
</reference>
<comment type="caution">
    <text evidence="2">The sequence shown here is derived from an EMBL/GenBank/DDBJ whole genome shotgun (WGS) entry which is preliminary data.</text>
</comment>
<feature type="region of interest" description="Disordered" evidence="1">
    <location>
        <begin position="1"/>
        <end position="48"/>
    </location>
</feature>
<evidence type="ECO:0000313" key="2">
    <source>
        <dbReference type="EMBL" id="MED6125289.1"/>
    </source>
</evidence>
<protein>
    <submittedName>
        <fullName evidence="2">Uncharacterized protein</fullName>
    </submittedName>
</protein>
<name>A0ABU6RMX3_9FABA</name>
<dbReference type="EMBL" id="JASCZI010030904">
    <property type="protein sequence ID" value="MED6125289.1"/>
    <property type="molecule type" value="Genomic_DNA"/>
</dbReference>
<feature type="non-terminal residue" evidence="2">
    <location>
        <position position="1"/>
    </location>
</feature>